<dbReference type="InterPro" id="IPR042779">
    <property type="entry name" value="MISP/MISP3-like"/>
</dbReference>
<feature type="compositionally biased region" description="Acidic residues" evidence="2">
    <location>
        <begin position="499"/>
        <end position="508"/>
    </location>
</feature>
<evidence type="ECO:0000259" key="3">
    <source>
        <dbReference type="Pfam" id="PF15304"/>
    </source>
</evidence>
<dbReference type="PANTHER" id="PTHR18839:SF0">
    <property type="entry name" value="MITOTIC INTERACTOR AND SUBSTRATE OF PLK1 ISOFORM X1-RELATED"/>
    <property type="match status" value="1"/>
</dbReference>
<accession>A0A9D3TJ92</accession>
<comment type="caution">
    <text evidence="4">The sequence shown here is derived from an EMBL/GenBank/DDBJ whole genome shotgun (WGS) entry which is preliminary data.</text>
</comment>
<feature type="region of interest" description="Disordered" evidence="2">
    <location>
        <begin position="297"/>
        <end position="319"/>
    </location>
</feature>
<name>A0A9D3TJ92_MEGAT</name>
<feature type="region of interest" description="Disordered" evidence="2">
    <location>
        <begin position="408"/>
        <end position="429"/>
    </location>
</feature>
<sequence length="648" mass="71236">MDDMRGGGEDPRVDCKPLDFSTARKQWVRLDSTSSRPPKPSFSRRLSDGQILVSSPTATSQPSQQQQEEGTPQHAKIAQERQQGELLLHRLCLLQQRQEVQQVFDRSPPLATVALEPANEVAECCGSSSVVKELAGRGNEGEGEEGAGGQMSGEGEQSIAGLHTGEEGQEEQRERSAENEQRVNTEVKEGKKAKSGPPAHLKDSRVARMEVENGEDNQSDSGVSADFSPGSTVELHSAPLTSEEHSRPPSPPNETPIEREIRRAMEREQSLRKSRGLSKTEEFVEIPLRKPILSQALPSKSSQCAGKDRQFAGKKMQREINAETEREQVLVQLGKVPGVYDKGTVRQLREKKQLFEAFQEIKETPRTSASQSKRASSSASDISALGVQGDGSTTTSILERTSSMELLGQSQNQNPACSHSPAAPCGPTLSEGTTSQVIILENNLVLRAPLLNPDRPLRTCHSTGSLSEGHRVTVVDSGTMFPSLDPGAEDRSNTGEDEGRQEEEEEESPVPKENPFFKLRSSMSLKPQVEQDIREARERERELRRQRNSLYGVTGAGRGQPPSTEIRSPTPPQNGLLSPEPNSWASSSTPSARQSLRKLDFTWPPPQNSMEATEQTEAPIHPRAPRQKNPLLQRWESGIVNGHHEEQD</sequence>
<keyword evidence="5" id="KW-1185">Reference proteome</keyword>
<dbReference type="Proteomes" id="UP001046870">
    <property type="component" value="Chromosome 1"/>
</dbReference>
<protein>
    <recommendedName>
        <fullName evidence="3">A-kinase anchor protein 2 C-terminal domain-containing protein</fullName>
    </recommendedName>
</protein>
<evidence type="ECO:0000313" key="4">
    <source>
        <dbReference type="EMBL" id="KAG7491589.1"/>
    </source>
</evidence>
<feature type="region of interest" description="Disordered" evidence="2">
    <location>
        <begin position="121"/>
        <end position="278"/>
    </location>
</feature>
<feature type="compositionally biased region" description="Basic and acidic residues" evidence="2">
    <location>
        <begin position="488"/>
        <end position="498"/>
    </location>
</feature>
<dbReference type="PANTHER" id="PTHR18839">
    <property type="entry name" value="MITOTIC INTERACTOR AND SUBSTRATE OF PLK1 MISP FAMILY MEMBER"/>
    <property type="match status" value="1"/>
</dbReference>
<feature type="region of interest" description="Disordered" evidence="2">
    <location>
        <begin position="363"/>
        <end position="394"/>
    </location>
</feature>
<dbReference type="AlphaFoldDB" id="A0A9D3TJ92"/>
<feature type="domain" description="A-kinase anchor protein 2 C-terminal" evidence="3">
    <location>
        <begin position="527"/>
        <end position="639"/>
    </location>
</feature>
<evidence type="ECO:0000256" key="1">
    <source>
        <dbReference type="ARBA" id="ARBA00023054"/>
    </source>
</evidence>
<evidence type="ECO:0000313" key="5">
    <source>
        <dbReference type="Proteomes" id="UP001046870"/>
    </source>
</evidence>
<dbReference type="OrthoDB" id="9449914at2759"/>
<feature type="compositionally biased region" description="Polar residues" evidence="2">
    <location>
        <begin position="561"/>
        <end position="594"/>
    </location>
</feature>
<proteinExistence type="predicted"/>
<organism evidence="4 5">
    <name type="scientific">Megalops atlanticus</name>
    <name type="common">Tarpon</name>
    <name type="synonym">Clupea gigantea</name>
    <dbReference type="NCBI Taxonomy" id="7932"/>
    <lineage>
        <taxon>Eukaryota</taxon>
        <taxon>Metazoa</taxon>
        <taxon>Chordata</taxon>
        <taxon>Craniata</taxon>
        <taxon>Vertebrata</taxon>
        <taxon>Euteleostomi</taxon>
        <taxon>Actinopterygii</taxon>
        <taxon>Neopterygii</taxon>
        <taxon>Teleostei</taxon>
        <taxon>Elopiformes</taxon>
        <taxon>Megalopidae</taxon>
        <taxon>Megalops</taxon>
    </lineage>
</organism>
<dbReference type="InterPro" id="IPR029304">
    <property type="entry name" value="AKAP2_C"/>
</dbReference>
<feature type="compositionally biased region" description="Basic and acidic residues" evidence="2">
    <location>
        <begin position="200"/>
        <end position="211"/>
    </location>
</feature>
<feature type="compositionally biased region" description="Low complexity" evidence="2">
    <location>
        <begin position="54"/>
        <end position="73"/>
    </location>
</feature>
<feature type="compositionally biased region" description="Polar residues" evidence="2">
    <location>
        <begin position="408"/>
        <end position="417"/>
    </location>
</feature>
<feature type="region of interest" description="Disordered" evidence="2">
    <location>
        <begin position="461"/>
        <end position="648"/>
    </location>
</feature>
<feature type="compositionally biased region" description="Basic and acidic residues" evidence="2">
    <location>
        <begin position="256"/>
        <end position="271"/>
    </location>
</feature>
<feature type="compositionally biased region" description="Basic and acidic residues" evidence="2">
    <location>
        <begin position="529"/>
        <end position="545"/>
    </location>
</feature>
<evidence type="ECO:0000256" key="2">
    <source>
        <dbReference type="SAM" id="MobiDB-lite"/>
    </source>
</evidence>
<feature type="region of interest" description="Disordered" evidence="2">
    <location>
        <begin position="29"/>
        <end position="81"/>
    </location>
</feature>
<feature type="compositionally biased region" description="Low complexity" evidence="2">
    <location>
        <begin position="368"/>
        <end position="384"/>
    </location>
</feature>
<reference evidence="4" key="1">
    <citation type="submission" date="2021-01" db="EMBL/GenBank/DDBJ databases">
        <authorList>
            <person name="Zahm M."/>
            <person name="Roques C."/>
            <person name="Cabau C."/>
            <person name="Klopp C."/>
            <person name="Donnadieu C."/>
            <person name="Jouanno E."/>
            <person name="Lampietro C."/>
            <person name="Louis A."/>
            <person name="Herpin A."/>
            <person name="Echchiki A."/>
            <person name="Berthelot C."/>
            <person name="Parey E."/>
            <person name="Roest-Crollius H."/>
            <person name="Braasch I."/>
            <person name="Postlethwait J."/>
            <person name="Bobe J."/>
            <person name="Montfort J."/>
            <person name="Bouchez O."/>
            <person name="Begum T."/>
            <person name="Mejri S."/>
            <person name="Adams A."/>
            <person name="Chen W.-J."/>
            <person name="Guiguen Y."/>
        </authorList>
    </citation>
    <scope>NUCLEOTIDE SEQUENCE</scope>
    <source>
        <strain evidence="4">YG-15Mar2019-1</strain>
        <tissue evidence="4">Brain</tissue>
    </source>
</reference>
<dbReference type="Pfam" id="PF15304">
    <property type="entry name" value="AKAP2_C"/>
    <property type="match status" value="1"/>
</dbReference>
<keyword evidence="1" id="KW-0175">Coiled coil</keyword>
<gene>
    <name evidence="4" type="ORF">MATL_G00005300</name>
</gene>
<feature type="compositionally biased region" description="Basic and acidic residues" evidence="2">
    <location>
        <begin position="164"/>
        <end position="192"/>
    </location>
</feature>
<feature type="compositionally biased region" description="Low complexity" evidence="2">
    <location>
        <begin position="32"/>
        <end position="44"/>
    </location>
</feature>
<feature type="compositionally biased region" description="Basic and acidic residues" evidence="2">
    <location>
        <begin position="306"/>
        <end position="319"/>
    </location>
</feature>
<dbReference type="EMBL" id="JAFDVH010000001">
    <property type="protein sequence ID" value="KAG7491589.1"/>
    <property type="molecule type" value="Genomic_DNA"/>
</dbReference>